<keyword evidence="2" id="KW-1185">Reference proteome</keyword>
<dbReference type="Pfam" id="PF12672">
    <property type="entry name" value="DUF3793"/>
    <property type="match status" value="1"/>
</dbReference>
<dbReference type="OrthoDB" id="5393676at2"/>
<dbReference type="HOGENOM" id="CLU_080981_1_0_9"/>
<dbReference type="RefSeq" id="WP_044037059.1">
    <property type="nucleotide sequence ID" value="NZ_HG917868.1"/>
</dbReference>
<proteinExistence type="predicted"/>
<accession>W6RU77</accession>
<evidence type="ECO:0000313" key="1">
    <source>
        <dbReference type="EMBL" id="CDM68171.1"/>
    </source>
</evidence>
<dbReference type="PATRIC" id="fig|1216932.3.peg.995"/>
<dbReference type="EMBL" id="HG917868">
    <property type="protein sequence ID" value="CDM68171.1"/>
    <property type="molecule type" value="Genomic_DNA"/>
</dbReference>
<sequence length="204" mass="24540">MEYIEFLKKLTLMSRKEYIEYLLLYKTCLVISEVKPAVTIAFSKIKNNQYEDWCKFGINFLDTVSLDYMVLRDKEDIIILMIYNKKLLEEVINEKENKSFLKEFGYYSINLESNLKILKNRYDKYNCPHEIGIFLGIPVEEVRAFIISTDNNYIESRYWKVFVDRKKSTDIFKRYDFIRKYTISSIINGFSLYKVVSLIKENLY</sequence>
<dbReference type="AlphaFoldDB" id="W6RU77"/>
<dbReference type="eggNOG" id="ENOG5032SGE">
    <property type="taxonomic scope" value="Bacteria"/>
</dbReference>
<reference evidence="1 2" key="1">
    <citation type="submission" date="2013-11" db="EMBL/GenBank/DDBJ databases">
        <title>Complete genome sequence of Clostridum sp. M2/40.</title>
        <authorList>
            <person name="Wibberg D."/>
            <person name="Puehler A."/>
            <person name="Schlueter A."/>
        </authorList>
    </citation>
    <scope>NUCLEOTIDE SEQUENCE [LARGE SCALE GENOMIC DNA]</scope>
    <source>
        <strain evidence="2">M2/40</strain>
    </source>
</reference>
<gene>
    <name evidence="1" type="ORF">CM240_1007</name>
</gene>
<name>W6RU77_9CLOT</name>
<dbReference type="KEGG" id="clt:CM240_1007"/>
<dbReference type="STRING" id="1216932.CM240_1007"/>
<evidence type="ECO:0008006" key="3">
    <source>
        <dbReference type="Google" id="ProtNLM"/>
    </source>
</evidence>
<evidence type="ECO:0000313" key="2">
    <source>
        <dbReference type="Proteomes" id="UP000019426"/>
    </source>
</evidence>
<protein>
    <recommendedName>
        <fullName evidence="3">DUF3793 domain-containing protein</fullName>
    </recommendedName>
</protein>
<organism evidence="1 2">
    <name type="scientific">Clostridium bornimense</name>
    <dbReference type="NCBI Taxonomy" id="1216932"/>
    <lineage>
        <taxon>Bacteria</taxon>
        <taxon>Bacillati</taxon>
        <taxon>Bacillota</taxon>
        <taxon>Clostridia</taxon>
        <taxon>Eubacteriales</taxon>
        <taxon>Clostridiaceae</taxon>
        <taxon>Clostridium</taxon>
    </lineage>
</organism>
<dbReference type="InterPro" id="IPR024523">
    <property type="entry name" value="DUF3793"/>
</dbReference>
<dbReference type="Proteomes" id="UP000019426">
    <property type="component" value="Chromosome M2/40_rep1"/>
</dbReference>